<dbReference type="SUPFAM" id="SSF54534">
    <property type="entry name" value="FKBP-like"/>
    <property type="match status" value="1"/>
</dbReference>
<evidence type="ECO:0000256" key="14">
    <source>
        <dbReference type="SAM" id="Coils"/>
    </source>
</evidence>
<evidence type="ECO:0000256" key="3">
    <source>
        <dbReference type="ARBA" id="ARBA00022475"/>
    </source>
</evidence>
<evidence type="ECO:0000256" key="1">
    <source>
        <dbReference type="ARBA" id="ARBA00004382"/>
    </source>
</evidence>
<evidence type="ECO:0000256" key="10">
    <source>
        <dbReference type="ARBA" id="ARBA00031484"/>
    </source>
</evidence>
<keyword evidence="17" id="KW-0413">Isomerase</keyword>
<dbReference type="EMBL" id="FMAJ01000001">
    <property type="protein sequence ID" value="SCB56625.1"/>
    <property type="molecule type" value="Genomic_DNA"/>
</dbReference>
<dbReference type="Proteomes" id="UP000198723">
    <property type="component" value="Unassembled WGS sequence"/>
</dbReference>
<evidence type="ECO:0000256" key="12">
    <source>
        <dbReference type="ARBA" id="ARBA00040743"/>
    </source>
</evidence>
<evidence type="ECO:0000256" key="5">
    <source>
        <dbReference type="ARBA" id="ARBA00022692"/>
    </source>
</evidence>
<keyword evidence="5 15" id="KW-0812">Transmembrane</keyword>
<protein>
    <recommendedName>
        <fullName evidence="2">Parvulin-like PPIase</fullName>
    </recommendedName>
    <alternativeName>
        <fullName evidence="9">Peptidyl-prolyl cis-trans isomerase plp</fullName>
    </alternativeName>
    <alternativeName>
        <fullName evidence="12">Periplasmic chaperone PpiD</fullName>
    </alternativeName>
    <alternativeName>
        <fullName evidence="13">Periplasmic folding chaperone</fullName>
    </alternativeName>
    <alternativeName>
        <fullName evidence="10">Rotamase plp</fullName>
    </alternativeName>
</protein>
<evidence type="ECO:0000256" key="15">
    <source>
        <dbReference type="SAM" id="Phobius"/>
    </source>
</evidence>
<dbReference type="PANTHER" id="PTHR47529:SF1">
    <property type="entry name" value="PERIPLASMIC CHAPERONE PPID"/>
    <property type="match status" value="1"/>
</dbReference>
<dbReference type="Pfam" id="PF13624">
    <property type="entry name" value="SurA_N_3"/>
    <property type="match status" value="1"/>
</dbReference>
<dbReference type="InterPro" id="IPR027304">
    <property type="entry name" value="Trigger_fact/SurA_dom_sf"/>
</dbReference>
<organism evidence="17 18">
    <name type="scientific">Rhizobium aethiopicum</name>
    <dbReference type="NCBI Taxonomy" id="1138170"/>
    <lineage>
        <taxon>Bacteria</taxon>
        <taxon>Pseudomonadati</taxon>
        <taxon>Pseudomonadota</taxon>
        <taxon>Alphaproteobacteria</taxon>
        <taxon>Hyphomicrobiales</taxon>
        <taxon>Rhizobiaceae</taxon>
        <taxon>Rhizobium/Agrobacterium group</taxon>
        <taxon>Rhizobium</taxon>
    </lineage>
</organism>
<dbReference type="InterPro" id="IPR052029">
    <property type="entry name" value="PpiD_chaperone"/>
</dbReference>
<comment type="subcellular location">
    <subcellularLocation>
        <location evidence="1">Cell inner membrane</location>
        <topology evidence="1">Single-pass type II membrane protein</topology>
        <orientation evidence="1">Periplasmic side</orientation>
    </subcellularLocation>
</comment>
<evidence type="ECO:0000256" key="7">
    <source>
        <dbReference type="ARBA" id="ARBA00023136"/>
    </source>
</evidence>
<evidence type="ECO:0000256" key="8">
    <source>
        <dbReference type="ARBA" id="ARBA00023186"/>
    </source>
</evidence>
<feature type="domain" description="PpiC" evidence="16">
    <location>
        <begin position="264"/>
        <end position="385"/>
    </location>
</feature>
<dbReference type="SUPFAM" id="SSF109998">
    <property type="entry name" value="Triger factor/SurA peptide-binding domain-like"/>
    <property type="match status" value="1"/>
</dbReference>
<dbReference type="PANTHER" id="PTHR47529">
    <property type="entry name" value="PEPTIDYL-PROLYL CIS-TRANS ISOMERASE D"/>
    <property type="match status" value="1"/>
</dbReference>
<keyword evidence="8" id="KW-0143">Chaperone</keyword>
<evidence type="ECO:0000256" key="6">
    <source>
        <dbReference type="ARBA" id="ARBA00022989"/>
    </source>
</evidence>
<evidence type="ECO:0000313" key="18">
    <source>
        <dbReference type="Proteomes" id="UP000198723"/>
    </source>
</evidence>
<dbReference type="GO" id="GO:0003755">
    <property type="term" value="F:peptidyl-prolyl cis-trans isomerase activity"/>
    <property type="evidence" value="ECO:0007669"/>
    <property type="project" value="InterPro"/>
</dbReference>
<evidence type="ECO:0000256" key="9">
    <source>
        <dbReference type="ARBA" id="ARBA00030642"/>
    </source>
</evidence>
<proteinExistence type="inferred from homology"/>
<dbReference type="InterPro" id="IPR046357">
    <property type="entry name" value="PPIase_dom_sf"/>
</dbReference>
<dbReference type="AlphaFoldDB" id="A0A1C3XWM4"/>
<sequence length="646" mass="69972">MSARARVNEYCEVCVSMFHFLRRAAQTWVAKLLLLLLVASFGIWGVSRELISGGNSTTVVTVGDQQVDVNEFHLAYQRQVASLGQQFGMRLTPEQARAFGVEQQVLSQLVAGASLDQLAEDMNLGLSEDRLAQLIGDDPAFKAVNGKFDRELFVSRLRNAGIRQDDYIKERSKVAVRSQIVDALSNGFTAPKTLVDAMKLYGDESRSVDYLLLTNANIEPVKAPADDVLATWFEGVKQRYRAPEYRKIIYLKLQPADIADAATVTDDQIREAFDKGKDIYRTPESRTIEQLTFASKDLAAAAETALKSGTSFDQLVADQGKTASDVLLGEFTKDKVPDQAVADAAFAVSKDGGTTPVVDGSFGAVILRITNIKPETVKNFDEVKEDIRQQLALSNASQEVINVHDRIEDLRAGGATLEDIAGQLKLKAVTIDAVDMTGADKAGEEVKDIPVKQQLLGEAFKTEVGVDASPLPVGNDGYVWFNVREIIPDRDRPIAEVREKAVEDWTAEQQKAELAKKAEELKAEAQKGTALADIAAPLGIAVESKSGITRSTDDPVLGRAAVKAAFSGPVDTVASAVGGDPATQILMKVTEVNSQPTGDVLNNRDAQITAMANAAGEDILDQMVNQLQTQYGAEINQTLAEQATVR</sequence>
<evidence type="ECO:0000313" key="17">
    <source>
        <dbReference type="EMBL" id="SCB56625.1"/>
    </source>
</evidence>
<evidence type="ECO:0000256" key="2">
    <source>
        <dbReference type="ARBA" id="ARBA00018370"/>
    </source>
</evidence>
<evidence type="ECO:0000256" key="11">
    <source>
        <dbReference type="ARBA" id="ARBA00038408"/>
    </source>
</evidence>
<reference evidence="17 18" key="1">
    <citation type="submission" date="2016-08" db="EMBL/GenBank/DDBJ databases">
        <authorList>
            <person name="Seilhamer J.J."/>
        </authorList>
    </citation>
    <scope>NUCLEOTIDE SEQUENCE [LARGE SCALE GENOMIC DNA]</scope>
    <source>
        <strain evidence="17 18">HBR26</strain>
    </source>
</reference>
<gene>
    <name evidence="17" type="ORF">GA0061105_101457</name>
</gene>
<dbReference type="Pfam" id="PF13145">
    <property type="entry name" value="Rotamase_2"/>
    <property type="match status" value="1"/>
</dbReference>
<evidence type="ECO:0000256" key="4">
    <source>
        <dbReference type="ARBA" id="ARBA00022519"/>
    </source>
</evidence>
<dbReference type="GO" id="GO:0005886">
    <property type="term" value="C:plasma membrane"/>
    <property type="evidence" value="ECO:0007669"/>
    <property type="project" value="UniProtKB-SubCell"/>
</dbReference>
<evidence type="ECO:0000256" key="13">
    <source>
        <dbReference type="ARBA" id="ARBA00042775"/>
    </source>
</evidence>
<dbReference type="InterPro" id="IPR000297">
    <property type="entry name" value="PPIase_PpiC"/>
</dbReference>
<feature type="coiled-coil region" evidence="14">
    <location>
        <begin position="504"/>
        <end position="531"/>
    </location>
</feature>
<keyword evidence="14" id="KW-0175">Coiled coil</keyword>
<comment type="similarity">
    <text evidence="11">Belongs to the PpiD chaperone family.</text>
</comment>
<feature type="transmembrane region" description="Helical" evidence="15">
    <location>
        <begin position="28"/>
        <end position="46"/>
    </location>
</feature>
<name>A0A1C3XWM4_9HYPH</name>
<keyword evidence="6 15" id="KW-1133">Transmembrane helix</keyword>
<dbReference type="STRING" id="1138170.GA0061105_101457"/>
<accession>A0A1C3XWM4</accession>
<keyword evidence="7 15" id="KW-0472">Membrane</keyword>
<keyword evidence="3" id="KW-1003">Cell membrane</keyword>
<keyword evidence="4" id="KW-0997">Cell inner membrane</keyword>
<evidence type="ECO:0000259" key="16">
    <source>
        <dbReference type="Pfam" id="PF13145"/>
    </source>
</evidence>
<dbReference type="Gene3D" id="3.10.50.40">
    <property type="match status" value="1"/>
</dbReference>